<dbReference type="CDD" id="cd02440">
    <property type="entry name" value="AdoMet_MTases"/>
    <property type="match status" value="1"/>
</dbReference>
<dbReference type="EMBL" id="MIJF01000012">
    <property type="protein sequence ID" value="OEF99904.1"/>
    <property type="molecule type" value="Genomic_DNA"/>
</dbReference>
<keyword evidence="6" id="KW-1185">Reference proteome</keyword>
<dbReference type="GO" id="GO:0008757">
    <property type="term" value="F:S-adenosylmethionine-dependent methyltransferase activity"/>
    <property type="evidence" value="ECO:0007669"/>
    <property type="project" value="InterPro"/>
</dbReference>
<evidence type="ECO:0000256" key="3">
    <source>
        <dbReference type="ARBA" id="ARBA00022691"/>
    </source>
</evidence>
<feature type="domain" description="Methyltransferase type 11" evidence="4">
    <location>
        <begin position="49"/>
        <end position="141"/>
    </location>
</feature>
<keyword evidence="2 5" id="KW-0808">Transferase</keyword>
<dbReference type="STRING" id="337097.BHF71_07270"/>
<evidence type="ECO:0000256" key="1">
    <source>
        <dbReference type="ARBA" id="ARBA00022603"/>
    </source>
</evidence>
<evidence type="ECO:0000256" key="2">
    <source>
        <dbReference type="ARBA" id="ARBA00022679"/>
    </source>
</evidence>
<comment type="caution">
    <text evidence="5">The sequence shown here is derived from an EMBL/GenBank/DDBJ whole genome shotgun (WGS) entry which is preliminary data.</text>
</comment>
<evidence type="ECO:0000313" key="6">
    <source>
        <dbReference type="Proteomes" id="UP000243739"/>
    </source>
</evidence>
<dbReference type="RefSeq" id="WP_069656210.1">
    <property type="nucleotide sequence ID" value="NZ_MIJF01000012.1"/>
</dbReference>
<evidence type="ECO:0000313" key="5">
    <source>
        <dbReference type="EMBL" id="OEF99904.1"/>
    </source>
</evidence>
<gene>
    <name evidence="5" type="ORF">BHF71_07270</name>
</gene>
<reference evidence="5 6" key="1">
    <citation type="submission" date="2016-09" db="EMBL/GenBank/DDBJ databases">
        <title>Draft genome sequence for the type strain of Vulcanibacillus modesticaldus BR, a strictly anaerobic, moderately thermophilic, and nitrate-reducing bacterium from deep sea-hydrothermal vents of the Mid-Atlantic Ridge.</title>
        <authorList>
            <person name="Abin C.A."/>
            <person name="Hollibaugh J.T."/>
        </authorList>
    </citation>
    <scope>NUCLEOTIDE SEQUENCE [LARGE SCALE GENOMIC DNA]</scope>
    <source>
        <strain evidence="5 6">BR</strain>
    </source>
</reference>
<dbReference type="AlphaFoldDB" id="A0A1D2YW01"/>
<proteinExistence type="predicted"/>
<sequence>MKNKVKQAYDRLSVRYEHEDEKYNVYNNYYERPAMIKQLPDNLKGLKVLDAGSAAGWYTEYLINQGAIPTAIDISPEMVAATKRRTKEKAEVLCWDLAEKLPFKDNTFDIIISSLTLHYLKDWDNTFFEFSRVLKPNGIFLYSVHHPIMDISISETKKYLETELLTDHWKYGNEKIEVVFYRRPLHQIINTTLKSFYLEELIEPSPREELKKKMPDSYYQLLQRPNFLIVKSINSKKK</sequence>
<dbReference type="InterPro" id="IPR029063">
    <property type="entry name" value="SAM-dependent_MTases_sf"/>
</dbReference>
<keyword evidence="3" id="KW-0949">S-adenosyl-L-methionine</keyword>
<dbReference type="InterPro" id="IPR013216">
    <property type="entry name" value="Methyltransf_11"/>
</dbReference>
<dbReference type="PANTHER" id="PTHR43464:SF19">
    <property type="entry name" value="UBIQUINONE BIOSYNTHESIS O-METHYLTRANSFERASE, MITOCHONDRIAL"/>
    <property type="match status" value="1"/>
</dbReference>
<dbReference type="Gene3D" id="3.40.50.150">
    <property type="entry name" value="Vaccinia Virus protein VP39"/>
    <property type="match status" value="1"/>
</dbReference>
<dbReference type="OrthoDB" id="9791837at2"/>
<evidence type="ECO:0000259" key="4">
    <source>
        <dbReference type="Pfam" id="PF08241"/>
    </source>
</evidence>
<dbReference type="Pfam" id="PF08241">
    <property type="entry name" value="Methyltransf_11"/>
    <property type="match status" value="1"/>
</dbReference>
<dbReference type="Proteomes" id="UP000243739">
    <property type="component" value="Unassembled WGS sequence"/>
</dbReference>
<protein>
    <submittedName>
        <fullName evidence="5">Ubiquinone biosynthesis methyltransferase UbiE</fullName>
    </submittedName>
</protein>
<keyword evidence="1 5" id="KW-0489">Methyltransferase</keyword>
<name>A0A1D2YW01_9BACI</name>
<dbReference type="GO" id="GO:0032259">
    <property type="term" value="P:methylation"/>
    <property type="evidence" value="ECO:0007669"/>
    <property type="project" value="UniProtKB-KW"/>
</dbReference>
<dbReference type="SUPFAM" id="SSF53335">
    <property type="entry name" value="S-adenosyl-L-methionine-dependent methyltransferases"/>
    <property type="match status" value="1"/>
</dbReference>
<accession>A0A1D2YW01</accession>
<dbReference type="PANTHER" id="PTHR43464">
    <property type="entry name" value="METHYLTRANSFERASE"/>
    <property type="match status" value="1"/>
</dbReference>
<keyword evidence="5" id="KW-0830">Ubiquinone</keyword>
<organism evidence="5 6">
    <name type="scientific">Vulcanibacillus modesticaldus</name>
    <dbReference type="NCBI Taxonomy" id="337097"/>
    <lineage>
        <taxon>Bacteria</taxon>
        <taxon>Bacillati</taxon>
        <taxon>Bacillota</taxon>
        <taxon>Bacilli</taxon>
        <taxon>Bacillales</taxon>
        <taxon>Bacillaceae</taxon>
        <taxon>Vulcanibacillus</taxon>
    </lineage>
</organism>